<dbReference type="AlphaFoldDB" id="G2WR84"/>
<accession>G2WR84</accession>
<protein>
    <submittedName>
        <fullName evidence="2">Uncharacterized protein</fullName>
    </submittedName>
</protein>
<proteinExistence type="predicted"/>
<dbReference type="RefSeq" id="XP_009649739.1">
    <property type="nucleotide sequence ID" value="XM_009651444.1"/>
</dbReference>
<sequence length="211" mass="23332">MCEGGEEPDEIESRVTRRGVTERGVALSGLLMRGVLHGRRCGRVEEEKRGEGFSRGGGGRKLGNMGQKMGQRAGEQLRRLFCVSRTLRFPQVGMSLDPPSLLFMPSHRCVPRDALADSQSLALLERGSMVDMRDTKGCVTMEKATRPTLHMAWHGTAWTRWRGLFQGVSKAEVGWAESFHIETTRPRVWGVGVLRQSASLIGQGNMAIGPR</sequence>
<keyword evidence="3" id="KW-1185">Reference proteome</keyword>
<gene>
    <name evidence="2" type="ORF">VDAG_00067</name>
</gene>
<name>G2WR84_VERDV</name>
<evidence type="ECO:0000256" key="1">
    <source>
        <dbReference type="SAM" id="MobiDB-lite"/>
    </source>
</evidence>
<feature type="region of interest" description="Disordered" evidence="1">
    <location>
        <begin position="46"/>
        <end position="67"/>
    </location>
</feature>
<evidence type="ECO:0000313" key="2">
    <source>
        <dbReference type="EMBL" id="EGY13385.1"/>
    </source>
</evidence>
<reference evidence="2 3" key="1">
    <citation type="submission" date="2008-03" db="EMBL/GenBank/DDBJ databases">
        <title>The Genome Sequence of Verticillium dahliae VdLs.17.</title>
        <authorList>
            <consortium name="The Broad Institute Genome Sequencing Platform"/>
            <person name="Ma L.-J.J."/>
            <person name="Klosterman S.J."/>
            <person name="Subbarao K."/>
            <person name="Dobinson K."/>
            <person name="Veronese P."/>
            <person name="Kang S."/>
            <person name="Gold S.E."/>
            <person name="Young S."/>
            <person name="Jaffe D."/>
            <person name="Gnerre S."/>
            <person name="Berlin A."/>
            <person name="Heiman D."/>
            <person name="Hepburn T."/>
            <person name="Sykes S."/>
            <person name="Alvarado L."/>
            <person name="Kodira C.D."/>
            <person name="Lander E."/>
            <person name="Galagan J."/>
            <person name="Nusbaum C."/>
            <person name="Birren B."/>
        </authorList>
    </citation>
    <scope>NUCLEOTIDE SEQUENCE [LARGE SCALE GENOMIC DNA]</scope>
    <source>
        <strain evidence="3">VdLs.17 / ATCC MYA-4575 / FGSC 10137</strain>
    </source>
</reference>
<dbReference type="KEGG" id="vda:VDAG_00067"/>
<dbReference type="InParanoid" id="G2WR84"/>
<dbReference type="Proteomes" id="UP000001611">
    <property type="component" value="Chromosome 2"/>
</dbReference>
<dbReference type="EMBL" id="DS572695">
    <property type="protein sequence ID" value="EGY13385.1"/>
    <property type="molecule type" value="Genomic_DNA"/>
</dbReference>
<dbReference type="GeneID" id="20701530"/>
<organism evidence="2 3">
    <name type="scientific">Verticillium dahliae (strain VdLs.17 / ATCC MYA-4575 / FGSC 10137)</name>
    <name type="common">Verticillium wilt</name>
    <dbReference type="NCBI Taxonomy" id="498257"/>
    <lineage>
        <taxon>Eukaryota</taxon>
        <taxon>Fungi</taxon>
        <taxon>Dikarya</taxon>
        <taxon>Ascomycota</taxon>
        <taxon>Pezizomycotina</taxon>
        <taxon>Sordariomycetes</taxon>
        <taxon>Hypocreomycetidae</taxon>
        <taxon>Glomerellales</taxon>
        <taxon>Plectosphaerellaceae</taxon>
        <taxon>Verticillium</taxon>
    </lineage>
</organism>
<dbReference type="HOGENOM" id="CLU_1305710_0_0_1"/>
<evidence type="ECO:0000313" key="3">
    <source>
        <dbReference type="Proteomes" id="UP000001611"/>
    </source>
</evidence>